<sequence>MAGREDLINQLAASMGAGAFAKTKYEESRFDAETGTLYCRGMAISKSTAERAVQHFELLEKKCDINDPNQRNMAMIYRCAIESIKMIQDPKVIEFLQKEGRKQDLNAQIIK</sequence>
<dbReference type="HOGENOM" id="CLU_176092_0_0_9"/>
<evidence type="ECO:0000313" key="2">
    <source>
        <dbReference type="Proteomes" id="UP000001299"/>
    </source>
</evidence>
<evidence type="ECO:0000313" key="1">
    <source>
        <dbReference type="EMBL" id="ADL35990.1"/>
    </source>
</evidence>
<protein>
    <submittedName>
        <fullName evidence="1">Uncharacterized protein</fullName>
    </submittedName>
</protein>
<dbReference type="RefSeq" id="WP_013282640.1">
    <property type="nucleotide sequence ID" value="NC_014389.1"/>
</dbReference>
<name>E0S3K8_BUTPB</name>
<proteinExistence type="predicted"/>
<keyword evidence="2" id="KW-1185">Reference proteome</keyword>
<dbReference type="Proteomes" id="UP000001299">
    <property type="component" value="Plasmid pCY360"/>
</dbReference>
<reference evidence="1 2" key="1">
    <citation type="journal article" date="2010" name="PLoS ONE">
        <title>The glycobiome of the rumen bacterium Butyrivibrio proteoclasticus B316(T) highlights adaptation to a polysaccharide-rich environment.</title>
        <authorList>
            <person name="Kelly W.J."/>
            <person name="Leahy S.C."/>
            <person name="Altermann E."/>
            <person name="Yeoman C.J."/>
            <person name="Dunne J.C."/>
            <person name="Kong Z."/>
            <person name="Pacheco D.M."/>
            <person name="Li D."/>
            <person name="Noel S.J."/>
            <person name="Moon C.D."/>
            <person name="Cookson A.L."/>
            <person name="Attwood G.T."/>
        </authorList>
    </citation>
    <scope>NUCLEOTIDE SEQUENCE [LARGE SCALE GENOMIC DNA]</scope>
    <source>
        <strain evidence="2">ATCC 51982 / DSM 14932 / B316</strain>
        <plasmid evidence="2">Plasmid pCY360</plasmid>
    </source>
</reference>
<gene>
    <name evidence="1" type="ordered locus">bpr_II050</name>
</gene>
<accession>E0S3K8</accession>
<organism evidence="1 2">
    <name type="scientific">Butyrivibrio proteoclasticus (strain ATCC 51982 / DSM 14932 / B316)</name>
    <name type="common">Clostridium proteoclasticum</name>
    <dbReference type="NCBI Taxonomy" id="515622"/>
    <lineage>
        <taxon>Bacteria</taxon>
        <taxon>Bacillati</taxon>
        <taxon>Bacillota</taxon>
        <taxon>Clostridia</taxon>
        <taxon>Lachnospirales</taxon>
        <taxon>Lachnospiraceae</taxon>
        <taxon>Butyrivibrio</taxon>
    </lineage>
</organism>
<geneLocation type="plasmid" evidence="1 2">
    <name>pCY360</name>
</geneLocation>
<dbReference type="EMBL" id="CP001812">
    <property type="protein sequence ID" value="ADL35990.1"/>
    <property type="molecule type" value="Genomic_DNA"/>
</dbReference>
<dbReference type="AlphaFoldDB" id="E0S3K8"/>
<keyword evidence="1" id="KW-0614">Plasmid</keyword>
<dbReference type="KEGG" id="bpb:bpr_II050"/>